<dbReference type="KEGG" id="mfo:Metfor_2724"/>
<feature type="transmembrane region" description="Helical" evidence="7">
    <location>
        <begin position="342"/>
        <end position="360"/>
    </location>
</feature>
<keyword evidence="3" id="KW-1003">Cell membrane</keyword>
<name>L0HKX9_METFS</name>
<sequence length="362" mass="38868" precursor="true">MYEDLILTGVTGGIAALVDYLSAHVLTCLIPAFFIAGAINALLNKDAITKYLGEKSPAYKAYPVAVIGGLLLAVCSCTILPLFAGIKKKGAGIGPAIAFLYTAPATNILAVAFTWSVIGADFAIARIVLSVTFAIMIGLIISKLFSETTTSAPAPIACACGPADIPESGKSQKHVVLFIATLVAILFAGTWAIFMENRLIGIPLRFLLLPFLILLIVIEARKWFSKDEQKAWLEETWSFMKKIFPLLFIGIFAAGIISALLPKDFLGLYLGDNTVMANLIAVLFGTFMYFPTLVEVPMAKMFLDLGMAKGPLLAYVLADPVISLPSILVVRKFMGTKQTIAYVLLIVFFCTIAGLIYGSFAG</sequence>
<dbReference type="Pfam" id="PF03773">
    <property type="entry name" value="ArsP_1"/>
    <property type="match status" value="1"/>
</dbReference>
<dbReference type="PANTHER" id="PTHR43299:SF1">
    <property type="entry name" value="UPF0718 PROTEIN YRAQ"/>
    <property type="match status" value="1"/>
</dbReference>
<feature type="transmembrane region" description="Helical" evidence="7">
    <location>
        <begin position="175"/>
        <end position="194"/>
    </location>
</feature>
<feature type="transmembrane region" description="Helical" evidence="7">
    <location>
        <begin position="206"/>
        <end position="224"/>
    </location>
</feature>
<evidence type="ECO:0000313" key="8">
    <source>
        <dbReference type="EMBL" id="AGB03709.1"/>
    </source>
</evidence>
<dbReference type="eggNOG" id="arCOG02712">
    <property type="taxonomic scope" value="Archaea"/>
</dbReference>
<evidence type="ECO:0000256" key="5">
    <source>
        <dbReference type="ARBA" id="ARBA00022989"/>
    </source>
</evidence>
<proteinExistence type="inferred from homology"/>
<evidence type="ECO:0000256" key="1">
    <source>
        <dbReference type="ARBA" id="ARBA00004651"/>
    </source>
</evidence>
<protein>
    <submittedName>
        <fullName evidence="8">Putative permease</fullName>
    </submittedName>
</protein>
<evidence type="ECO:0000313" key="9">
    <source>
        <dbReference type="Proteomes" id="UP000010824"/>
    </source>
</evidence>
<feature type="transmembrane region" description="Helical" evidence="7">
    <location>
        <begin position="20"/>
        <end position="43"/>
    </location>
</feature>
<dbReference type="HOGENOM" id="CLU_058185_0_0_2"/>
<dbReference type="EMBL" id="CP003167">
    <property type="protein sequence ID" value="AGB03709.1"/>
    <property type="molecule type" value="Genomic_DNA"/>
</dbReference>
<dbReference type="InterPro" id="IPR005524">
    <property type="entry name" value="DUF318"/>
</dbReference>
<feature type="transmembrane region" description="Helical" evidence="7">
    <location>
        <begin position="274"/>
        <end position="292"/>
    </location>
</feature>
<accession>L0HKX9</accession>
<dbReference type="PANTHER" id="PTHR43299">
    <property type="entry name" value="UPF0718 PROTEIN YRAQ"/>
    <property type="match status" value="1"/>
</dbReference>
<evidence type="ECO:0000256" key="2">
    <source>
        <dbReference type="ARBA" id="ARBA00006386"/>
    </source>
</evidence>
<evidence type="ECO:0000256" key="6">
    <source>
        <dbReference type="ARBA" id="ARBA00023136"/>
    </source>
</evidence>
<keyword evidence="5 7" id="KW-1133">Transmembrane helix</keyword>
<dbReference type="RefSeq" id="WP_015286671.1">
    <property type="nucleotide sequence ID" value="NC_019943.1"/>
</dbReference>
<dbReference type="Proteomes" id="UP000010824">
    <property type="component" value="Chromosome"/>
</dbReference>
<keyword evidence="4 7" id="KW-0812">Transmembrane</keyword>
<feature type="transmembrane region" description="Helical" evidence="7">
    <location>
        <begin position="312"/>
        <end position="330"/>
    </location>
</feature>
<dbReference type="STRING" id="593750.Metfor_2724"/>
<evidence type="ECO:0000256" key="7">
    <source>
        <dbReference type="SAM" id="Phobius"/>
    </source>
</evidence>
<keyword evidence="9" id="KW-1185">Reference proteome</keyword>
<reference evidence="8 9" key="2">
    <citation type="journal article" date="2014" name="Genome Announc.">
        <title>Complete Genome Sequence of Methanoregula formicica SMSPT, a Mesophilic Hydrogenotrophic Methanogen Isolated from a Methanogenic Upflow Anaerobic Sludge Blanket Reactor.</title>
        <authorList>
            <person name="Yamamoto K."/>
            <person name="Tamaki H."/>
            <person name="Cadillo-Quiroz H."/>
            <person name="Imachi H."/>
            <person name="Kyrpides N."/>
            <person name="Woyke T."/>
            <person name="Goodwin L."/>
            <person name="Zinder S.H."/>
            <person name="Kamagata Y."/>
            <person name="Liu W.T."/>
        </authorList>
    </citation>
    <scope>NUCLEOTIDE SEQUENCE [LARGE SCALE GENOMIC DNA]</scope>
    <source>
        <strain evidence="9">DSM 22288 / NBRC 105244 / SMSP</strain>
    </source>
</reference>
<feature type="transmembrane region" description="Helical" evidence="7">
    <location>
        <begin position="64"/>
        <end position="86"/>
    </location>
</feature>
<keyword evidence="6 7" id="KW-0472">Membrane</keyword>
<evidence type="ECO:0000256" key="3">
    <source>
        <dbReference type="ARBA" id="ARBA00022475"/>
    </source>
</evidence>
<dbReference type="GeneID" id="14308507"/>
<feature type="transmembrane region" description="Helical" evidence="7">
    <location>
        <begin position="244"/>
        <end position="262"/>
    </location>
</feature>
<comment type="similarity">
    <text evidence="2">Belongs to the UPF0718 family.</text>
</comment>
<organism evidence="8 9">
    <name type="scientific">Methanoregula formicica (strain DSM 22288 / NBRC 105244 / SMSP)</name>
    <dbReference type="NCBI Taxonomy" id="593750"/>
    <lineage>
        <taxon>Archaea</taxon>
        <taxon>Methanobacteriati</taxon>
        <taxon>Methanobacteriota</taxon>
        <taxon>Stenosarchaea group</taxon>
        <taxon>Methanomicrobia</taxon>
        <taxon>Methanomicrobiales</taxon>
        <taxon>Methanoregulaceae</taxon>
        <taxon>Methanoregula</taxon>
    </lineage>
</organism>
<feature type="transmembrane region" description="Helical" evidence="7">
    <location>
        <begin position="127"/>
        <end position="145"/>
    </location>
</feature>
<reference evidence="9" key="1">
    <citation type="submission" date="2011-12" db="EMBL/GenBank/DDBJ databases">
        <title>Complete sequence of Methanoregula formicicum SMSP.</title>
        <authorList>
            <person name="Lucas S."/>
            <person name="Han J."/>
            <person name="Lapidus A."/>
            <person name="Cheng J.-F."/>
            <person name="Goodwin L."/>
            <person name="Pitluck S."/>
            <person name="Peters L."/>
            <person name="Ovchinnikova G."/>
            <person name="Teshima H."/>
            <person name="Detter J.C."/>
            <person name="Han C."/>
            <person name="Tapia R."/>
            <person name="Land M."/>
            <person name="Hauser L."/>
            <person name="Kyrpides N."/>
            <person name="Ivanova N."/>
            <person name="Pagani I."/>
            <person name="Imachi H."/>
            <person name="Tamaki H."/>
            <person name="Sekiguchi Y."/>
            <person name="Kamagata Y."/>
            <person name="Cadillo-Quiroz H."/>
            <person name="Zinder S."/>
            <person name="Liu W.-T."/>
            <person name="Woyke T."/>
        </authorList>
    </citation>
    <scope>NUCLEOTIDE SEQUENCE [LARGE SCALE GENOMIC DNA]</scope>
    <source>
        <strain evidence="9">DSM 22288 / NBRC 105244 / SMSP</strain>
    </source>
</reference>
<evidence type="ECO:0000256" key="4">
    <source>
        <dbReference type="ARBA" id="ARBA00022692"/>
    </source>
</evidence>
<dbReference type="OrthoDB" id="62734at2157"/>
<dbReference type="GO" id="GO:0005886">
    <property type="term" value="C:plasma membrane"/>
    <property type="evidence" value="ECO:0007669"/>
    <property type="project" value="UniProtKB-SubCell"/>
</dbReference>
<comment type="subcellular location">
    <subcellularLocation>
        <location evidence="1">Cell membrane</location>
        <topology evidence="1">Multi-pass membrane protein</topology>
    </subcellularLocation>
</comment>
<feature type="transmembrane region" description="Helical" evidence="7">
    <location>
        <begin position="92"/>
        <end position="115"/>
    </location>
</feature>
<dbReference type="InParanoid" id="L0HKX9"/>
<dbReference type="AlphaFoldDB" id="L0HKX9"/>
<gene>
    <name evidence="8" type="ordered locus">Metfor_2724</name>
</gene>